<protein>
    <submittedName>
        <fullName evidence="2">Uncharacterized protein</fullName>
    </submittedName>
</protein>
<feature type="region of interest" description="Disordered" evidence="1">
    <location>
        <begin position="1"/>
        <end position="39"/>
    </location>
</feature>
<name>A0A4T0IGM7_WALIC</name>
<dbReference type="AlphaFoldDB" id="A0A4T0IGM7"/>
<reference evidence="2 3" key="1">
    <citation type="submission" date="2019-03" db="EMBL/GenBank/DDBJ databases">
        <title>Sequencing 23 genomes of Wallemia ichthyophaga.</title>
        <authorList>
            <person name="Gostincar C."/>
        </authorList>
    </citation>
    <scope>NUCLEOTIDE SEQUENCE [LARGE SCALE GENOMIC DNA]</scope>
    <source>
        <strain evidence="2 3">EXF-8621</strain>
    </source>
</reference>
<organism evidence="2 3">
    <name type="scientific">Wallemia ichthyophaga</name>
    <dbReference type="NCBI Taxonomy" id="245174"/>
    <lineage>
        <taxon>Eukaryota</taxon>
        <taxon>Fungi</taxon>
        <taxon>Dikarya</taxon>
        <taxon>Basidiomycota</taxon>
        <taxon>Wallemiomycotina</taxon>
        <taxon>Wallemiomycetes</taxon>
        <taxon>Wallemiales</taxon>
        <taxon>Wallemiaceae</taxon>
        <taxon>Wallemia</taxon>
    </lineage>
</organism>
<proteinExistence type="predicted"/>
<evidence type="ECO:0000313" key="3">
    <source>
        <dbReference type="Proteomes" id="UP000306954"/>
    </source>
</evidence>
<dbReference type="EMBL" id="SPOF01000004">
    <property type="protein sequence ID" value="TIB16366.1"/>
    <property type="molecule type" value="Genomic_DNA"/>
</dbReference>
<evidence type="ECO:0000313" key="2">
    <source>
        <dbReference type="EMBL" id="TIB16366.1"/>
    </source>
</evidence>
<dbReference type="Proteomes" id="UP000306954">
    <property type="component" value="Unassembled WGS sequence"/>
</dbReference>
<feature type="compositionally biased region" description="Basic residues" evidence="1">
    <location>
        <begin position="1"/>
        <end position="12"/>
    </location>
</feature>
<gene>
    <name evidence="2" type="ORF">E3P90_00535</name>
</gene>
<sequence length="281" mass="32103">MVQTRSKGKSAAKKSSSVRTRAVSRKPNASIPSKRNCPPQFRRLVDPQFAGPSTPTYKQSNTSDMAPEEIDMLLYDIKPNFDHIRKTMGLHKANFTLKVLMLTTIPDSGIRFCCHEKHGFVIYDKKLLVPMLEIYARLSSKISACLNSFMRSSQSNFTVKCQCPNMVDQNSLCLSKRMLFYKFRQPFNGNYNVRFYGAFAGDFFEQDLVRSAVEERNSIKPASWIFKEAYKDIAKKQGFVFEMKSEDETSSTSSDEIIPKRKISANFPIGTSQIMLKLYKV</sequence>
<accession>A0A4T0IGM7</accession>
<evidence type="ECO:0000256" key="1">
    <source>
        <dbReference type="SAM" id="MobiDB-lite"/>
    </source>
</evidence>
<comment type="caution">
    <text evidence="2">The sequence shown here is derived from an EMBL/GenBank/DDBJ whole genome shotgun (WGS) entry which is preliminary data.</text>
</comment>